<evidence type="ECO:0000256" key="1">
    <source>
        <dbReference type="SAM" id="MobiDB-lite"/>
    </source>
</evidence>
<feature type="compositionally biased region" description="Basic residues" evidence="1">
    <location>
        <begin position="103"/>
        <end position="114"/>
    </location>
</feature>
<keyword evidence="3" id="KW-1185">Reference proteome</keyword>
<evidence type="ECO:0000313" key="2">
    <source>
        <dbReference type="EMBL" id="KAG7382009.1"/>
    </source>
</evidence>
<feature type="region of interest" description="Disordered" evidence="1">
    <location>
        <begin position="166"/>
        <end position="190"/>
    </location>
</feature>
<gene>
    <name evidence="2" type="ORF">PHYPSEUDO_005370</name>
</gene>
<reference evidence="2" key="1">
    <citation type="submission" date="2021-02" db="EMBL/GenBank/DDBJ databases">
        <authorList>
            <person name="Palmer J.M."/>
        </authorList>
    </citation>
    <scope>NUCLEOTIDE SEQUENCE</scope>
    <source>
        <strain evidence="2">SCRP734</strain>
    </source>
</reference>
<dbReference type="OrthoDB" id="106623at2759"/>
<accession>A0A8T1VPA9</accession>
<comment type="caution">
    <text evidence="2">The sequence shown here is derived from an EMBL/GenBank/DDBJ whole genome shotgun (WGS) entry which is preliminary data.</text>
</comment>
<proteinExistence type="predicted"/>
<dbReference type="Proteomes" id="UP000694044">
    <property type="component" value="Unassembled WGS sequence"/>
</dbReference>
<evidence type="ECO:0000313" key="3">
    <source>
        <dbReference type="Proteomes" id="UP000694044"/>
    </source>
</evidence>
<organism evidence="2 3">
    <name type="scientific">Phytophthora pseudosyringae</name>
    <dbReference type="NCBI Taxonomy" id="221518"/>
    <lineage>
        <taxon>Eukaryota</taxon>
        <taxon>Sar</taxon>
        <taxon>Stramenopiles</taxon>
        <taxon>Oomycota</taxon>
        <taxon>Peronosporomycetes</taxon>
        <taxon>Peronosporales</taxon>
        <taxon>Peronosporaceae</taxon>
        <taxon>Phytophthora</taxon>
    </lineage>
</organism>
<dbReference type="EMBL" id="JAGDFM010000223">
    <property type="protein sequence ID" value="KAG7382009.1"/>
    <property type="molecule type" value="Genomic_DNA"/>
</dbReference>
<protein>
    <recommendedName>
        <fullName evidence="4">HTH psq-type domain-containing protein</fullName>
    </recommendedName>
</protein>
<dbReference type="AlphaFoldDB" id="A0A8T1VPA9"/>
<name>A0A8T1VPA9_9STRA</name>
<sequence length="249" mass="27463">MPPTRQVQEHESALEARQQPPRQQPTALILSMGPPPLTGLSAFADSQLPEMRSSLHAASPSTCSRSSRWSPYAAASLSAHGTIASEPIGVPWGDVEDEGAQQNHRRGRTSPRRRLAASKARARAMQMAMEGEQAGYLDRFDGGYRLQERSYEATPFMPSLPMSMPVRPPSPAHVDESGIDASPSKKSSRYLREVDRRTILARLDGGETQAALAKEFRVTRAAICNLNKHRDLVLSRQHENPLARHPKKS</sequence>
<feature type="region of interest" description="Disordered" evidence="1">
    <location>
        <begin position="1"/>
        <end position="114"/>
    </location>
</feature>
<feature type="compositionally biased region" description="Low complexity" evidence="1">
    <location>
        <begin position="59"/>
        <end position="71"/>
    </location>
</feature>
<evidence type="ECO:0008006" key="4">
    <source>
        <dbReference type="Google" id="ProtNLM"/>
    </source>
</evidence>